<dbReference type="GO" id="GO:0009100">
    <property type="term" value="P:glycoprotein metabolic process"/>
    <property type="evidence" value="ECO:0007669"/>
    <property type="project" value="UniProtKB-ARBA"/>
</dbReference>
<keyword evidence="1" id="KW-0240">DNA-directed RNA polymerase</keyword>
<gene>
    <name evidence="13" type="ORF">LCGC14_2789300</name>
</gene>
<reference evidence="13" key="1">
    <citation type="journal article" date="2015" name="Nature">
        <title>Complex archaea that bridge the gap between prokaryotes and eukaryotes.</title>
        <authorList>
            <person name="Spang A."/>
            <person name="Saw J.H."/>
            <person name="Jorgensen S.L."/>
            <person name="Zaremba-Niedzwiedzka K."/>
            <person name="Martijn J."/>
            <person name="Lind A.E."/>
            <person name="van Eijk R."/>
            <person name="Schleper C."/>
            <person name="Guy L."/>
            <person name="Ettema T.J."/>
        </authorList>
    </citation>
    <scope>NUCLEOTIDE SEQUENCE</scope>
</reference>
<dbReference type="InterPro" id="IPR007074">
    <property type="entry name" value="LicD/FKTN/FKRP_NTP_transf"/>
</dbReference>
<dbReference type="GO" id="GO:1990077">
    <property type="term" value="C:primosome complex"/>
    <property type="evidence" value="ECO:0007669"/>
    <property type="project" value="UniProtKB-KW"/>
</dbReference>
<evidence type="ECO:0000256" key="4">
    <source>
        <dbReference type="ARBA" id="ARBA00022695"/>
    </source>
</evidence>
<dbReference type="SUPFAM" id="SSF56731">
    <property type="entry name" value="DNA primase core"/>
    <property type="match status" value="1"/>
</dbReference>
<keyword evidence="8" id="KW-0862">Zinc</keyword>
<evidence type="ECO:0000256" key="10">
    <source>
        <dbReference type="ARBA" id="ARBA00023125"/>
    </source>
</evidence>
<dbReference type="InterPro" id="IPR006295">
    <property type="entry name" value="DNA_primase_DnaG"/>
</dbReference>
<evidence type="ECO:0000256" key="8">
    <source>
        <dbReference type="ARBA" id="ARBA00022833"/>
    </source>
</evidence>
<dbReference type="AlphaFoldDB" id="A0A0F8ZD19"/>
<protein>
    <recommendedName>
        <fullName evidence="12">Toprim domain-containing protein</fullName>
    </recommendedName>
</protein>
<evidence type="ECO:0000259" key="12">
    <source>
        <dbReference type="PROSITE" id="PS50880"/>
    </source>
</evidence>
<dbReference type="FunFam" id="3.40.1360.10:FF:000002">
    <property type="entry name" value="DNA primase"/>
    <property type="match status" value="1"/>
</dbReference>
<dbReference type="PANTHER" id="PTHR30313:SF2">
    <property type="entry name" value="DNA PRIMASE"/>
    <property type="match status" value="1"/>
</dbReference>
<evidence type="ECO:0000256" key="6">
    <source>
        <dbReference type="ARBA" id="ARBA00022723"/>
    </source>
</evidence>
<keyword evidence="10" id="KW-0238">DNA-binding</keyword>
<keyword evidence="11" id="KW-0804">Transcription</keyword>
<dbReference type="InterPro" id="IPR050219">
    <property type="entry name" value="DnaG_primase"/>
</dbReference>
<evidence type="ECO:0000313" key="13">
    <source>
        <dbReference type="EMBL" id="KKK83845.1"/>
    </source>
</evidence>
<feature type="non-terminal residue" evidence="13">
    <location>
        <position position="411"/>
    </location>
</feature>
<feature type="non-terminal residue" evidence="13">
    <location>
        <position position="1"/>
    </location>
</feature>
<dbReference type="Pfam" id="PF04991">
    <property type="entry name" value="LicD"/>
    <property type="match status" value="1"/>
</dbReference>
<evidence type="ECO:0000256" key="7">
    <source>
        <dbReference type="ARBA" id="ARBA00022771"/>
    </source>
</evidence>
<dbReference type="GO" id="GO:0016779">
    <property type="term" value="F:nucleotidyltransferase activity"/>
    <property type="evidence" value="ECO:0007669"/>
    <property type="project" value="UniProtKB-KW"/>
</dbReference>
<dbReference type="GO" id="GO:0008270">
    <property type="term" value="F:zinc ion binding"/>
    <property type="evidence" value="ECO:0007669"/>
    <property type="project" value="UniProtKB-KW"/>
</dbReference>
<keyword evidence="6" id="KW-0479">Metal-binding</keyword>
<evidence type="ECO:0000256" key="3">
    <source>
        <dbReference type="ARBA" id="ARBA00022679"/>
    </source>
</evidence>
<keyword evidence="9" id="KW-0460">Magnesium</keyword>
<dbReference type="SMART" id="SM00493">
    <property type="entry name" value="TOPRIM"/>
    <property type="match status" value="1"/>
</dbReference>
<keyword evidence="2" id="KW-0639">Primosome</keyword>
<dbReference type="GO" id="GO:0006269">
    <property type="term" value="P:DNA replication, synthesis of primer"/>
    <property type="evidence" value="ECO:0007669"/>
    <property type="project" value="UniProtKB-KW"/>
</dbReference>
<dbReference type="PROSITE" id="PS50880">
    <property type="entry name" value="TOPRIM"/>
    <property type="match status" value="1"/>
</dbReference>
<keyword evidence="4" id="KW-0548">Nucleotidyltransferase</keyword>
<evidence type="ECO:0000256" key="9">
    <source>
        <dbReference type="ARBA" id="ARBA00022842"/>
    </source>
</evidence>
<proteinExistence type="predicted"/>
<dbReference type="PANTHER" id="PTHR30313">
    <property type="entry name" value="DNA PRIMASE"/>
    <property type="match status" value="1"/>
</dbReference>
<feature type="domain" description="Toprim" evidence="12">
    <location>
        <begin position="294"/>
        <end position="375"/>
    </location>
</feature>
<keyword evidence="7" id="KW-0863">Zinc-finger</keyword>
<dbReference type="GO" id="GO:0003677">
    <property type="term" value="F:DNA binding"/>
    <property type="evidence" value="ECO:0007669"/>
    <property type="project" value="UniProtKB-KW"/>
</dbReference>
<dbReference type="InterPro" id="IPR013264">
    <property type="entry name" value="DNAG_N"/>
</dbReference>
<dbReference type="GO" id="GO:0000428">
    <property type="term" value="C:DNA-directed RNA polymerase complex"/>
    <property type="evidence" value="ECO:0007669"/>
    <property type="project" value="UniProtKB-KW"/>
</dbReference>
<dbReference type="Gene3D" id="3.90.980.10">
    <property type="entry name" value="DNA primase, catalytic core, N-terminal domain"/>
    <property type="match status" value="1"/>
</dbReference>
<dbReference type="InterPro" id="IPR006171">
    <property type="entry name" value="TOPRIM_dom"/>
</dbReference>
<comment type="caution">
    <text evidence="13">The sequence shown here is derived from an EMBL/GenBank/DDBJ whole genome shotgun (WGS) entry which is preliminary data.</text>
</comment>
<evidence type="ECO:0000256" key="5">
    <source>
        <dbReference type="ARBA" id="ARBA00022705"/>
    </source>
</evidence>
<keyword evidence="5" id="KW-0235">DNA replication</keyword>
<dbReference type="Gene3D" id="3.40.1360.10">
    <property type="match status" value="1"/>
</dbReference>
<dbReference type="CDD" id="cd03364">
    <property type="entry name" value="TOPRIM_DnaG_primases"/>
    <property type="match status" value="1"/>
</dbReference>
<name>A0A0F8ZD19_9ZZZZ</name>
<evidence type="ECO:0000256" key="11">
    <source>
        <dbReference type="ARBA" id="ARBA00023163"/>
    </source>
</evidence>
<dbReference type="InterPro" id="IPR034151">
    <property type="entry name" value="TOPRIM_DnaG_bac"/>
</dbReference>
<organism evidence="13">
    <name type="scientific">marine sediment metagenome</name>
    <dbReference type="NCBI Taxonomy" id="412755"/>
    <lineage>
        <taxon>unclassified sequences</taxon>
        <taxon>metagenomes</taxon>
        <taxon>ecological metagenomes</taxon>
    </lineage>
</organism>
<evidence type="ECO:0000256" key="1">
    <source>
        <dbReference type="ARBA" id="ARBA00022478"/>
    </source>
</evidence>
<dbReference type="EMBL" id="LAZR01052042">
    <property type="protein sequence ID" value="KKK83845.1"/>
    <property type="molecule type" value="Genomic_DNA"/>
</dbReference>
<dbReference type="Pfam" id="PF08275">
    <property type="entry name" value="DNAG_N"/>
    <property type="match status" value="1"/>
</dbReference>
<dbReference type="GO" id="GO:0005737">
    <property type="term" value="C:cytoplasm"/>
    <property type="evidence" value="ECO:0007669"/>
    <property type="project" value="TreeGrafter"/>
</dbReference>
<sequence length="411" mass="47693">KTHKYPWFARIEDLSIIDDDIIKTISHKKILRPKTKKRIKLHDHYLDRMKRMLFDSLDIFEKYSIKYWIDDGTLLGIIRDGDLIPWDHDVDVGISGESASKIISIWYKFFPKHIIRKRSKNNIWLPGKIRSIIIETPWEKLLNINFHIDLFVKYEADRFYRSSLRNHPAAHEAVDYLKSRALSGETARNFGIGFAPPGWDNLLKNLGQTDEAIGLLKESGLLIERTEENKRYDRFRHRIMFPIRDVRGRTIGFGGRVLGDDKPKYLNSPETPLFHKGRELYGLFEANQKLRDIPNLLVVEGYMDVILPHQEGFQNFIASMGTSLTTGQVYLLKRFSPQVTMLYDADAAGVQATLRGLDLFLEQGVKVKVISLSKGYEPDTFIQDKGREAFSRLLSQALPLIEWRFQLAKSR</sequence>
<dbReference type="FunFam" id="3.90.980.10:FF:000001">
    <property type="entry name" value="DNA primase"/>
    <property type="match status" value="1"/>
</dbReference>
<dbReference type="NCBIfam" id="TIGR01391">
    <property type="entry name" value="dnaG"/>
    <property type="match status" value="1"/>
</dbReference>
<dbReference type="InterPro" id="IPR037068">
    <property type="entry name" value="DNA_primase_core_N_sf"/>
</dbReference>
<evidence type="ECO:0000256" key="2">
    <source>
        <dbReference type="ARBA" id="ARBA00022515"/>
    </source>
</evidence>
<dbReference type="Pfam" id="PF13155">
    <property type="entry name" value="Toprim_2"/>
    <property type="match status" value="1"/>
</dbReference>
<accession>A0A0F8ZD19</accession>
<keyword evidence="3" id="KW-0808">Transferase</keyword>